<proteinExistence type="predicted"/>
<name>A0AAW1HT77_POPJA</name>
<dbReference type="AlphaFoldDB" id="A0AAW1HT77"/>
<accession>A0AAW1HT77</accession>
<gene>
    <name evidence="1" type="ORF">QE152_g39771</name>
</gene>
<organism evidence="1 2">
    <name type="scientific">Popillia japonica</name>
    <name type="common">Japanese beetle</name>
    <dbReference type="NCBI Taxonomy" id="7064"/>
    <lineage>
        <taxon>Eukaryota</taxon>
        <taxon>Metazoa</taxon>
        <taxon>Ecdysozoa</taxon>
        <taxon>Arthropoda</taxon>
        <taxon>Hexapoda</taxon>
        <taxon>Insecta</taxon>
        <taxon>Pterygota</taxon>
        <taxon>Neoptera</taxon>
        <taxon>Endopterygota</taxon>
        <taxon>Coleoptera</taxon>
        <taxon>Polyphaga</taxon>
        <taxon>Scarabaeiformia</taxon>
        <taxon>Scarabaeidae</taxon>
        <taxon>Rutelinae</taxon>
        <taxon>Popillia</taxon>
    </lineage>
</organism>
<protein>
    <submittedName>
        <fullName evidence="1">Uncharacterized protein</fullName>
    </submittedName>
</protein>
<comment type="caution">
    <text evidence="1">The sequence shown here is derived from an EMBL/GenBank/DDBJ whole genome shotgun (WGS) entry which is preliminary data.</text>
</comment>
<dbReference type="EMBL" id="JASPKY010000987">
    <property type="protein sequence ID" value="KAK9679714.1"/>
    <property type="molecule type" value="Genomic_DNA"/>
</dbReference>
<reference evidence="1 2" key="1">
    <citation type="journal article" date="2024" name="BMC Genomics">
        <title>De novo assembly and annotation of Popillia japonica's genome with initial clues to its potential as an invasive pest.</title>
        <authorList>
            <person name="Cucini C."/>
            <person name="Boschi S."/>
            <person name="Funari R."/>
            <person name="Cardaioli E."/>
            <person name="Iannotti N."/>
            <person name="Marturano G."/>
            <person name="Paoli F."/>
            <person name="Bruttini M."/>
            <person name="Carapelli A."/>
            <person name="Frati F."/>
            <person name="Nardi F."/>
        </authorList>
    </citation>
    <scope>NUCLEOTIDE SEQUENCE [LARGE SCALE GENOMIC DNA]</scope>
    <source>
        <strain evidence="1">DMR45628</strain>
    </source>
</reference>
<evidence type="ECO:0000313" key="2">
    <source>
        <dbReference type="Proteomes" id="UP001458880"/>
    </source>
</evidence>
<dbReference type="Proteomes" id="UP001458880">
    <property type="component" value="Unassembled WGS sequence"/>
</dbReference>
<sequence length="172" mass="19343">MPIHGNPRQQLKDGLPITVTGFAVGNDEFENISPENLDTATGLTDFEISTPTPEHTGVGLNLVNYNSSVRPPLPATATYSKPLNLGTLKLNVLLKIPRRRWTSPERQAVKDFFGDYFKEEKLPSYNMCVEARNPYPQLSSRSPNQIKAFVNNEINRFIRLKGITKPSRALFK</sequence>
<evidence type="ECO:0000313" key="1">
    <source>
        <dbReference type="EMBL" id="KAK9679714.1"/>
    </source>
</evidence>
<keyword evidence="2" id="KW-1185">Reference proteome</keyword>